<accession>H5SIM1</accession>
<keyword evidence="2" id="KW-0874">Quinone</keyword>
<gene>
    <name evidence="3" type="ORF">HGMM_F33H03C16</name>
</gene>
<keyword evidence="2" id="KW-0520">NAD</keyword>
<dbReference type="EC" id="7.1.1.-" evidence="2"/>
<feature type="transmembrane region" description="Helical" evidence="2">
    <location>
        <begin position="55"/>
        <end position="79"/>
    </location>
</feature>
<comment type="function">
    <text evidence="2">NDH-1 shuttles electrons from NADH, via FMN and iron-sulfur (Fe-S) centers, to quinones in the respiratory chain. Couples the redox reaction to proton translocation (for every two electrons transferred, four hydrogen ions are translocated across the cytoplasmic membrane), and thus conserves the redox energy in a proton gradient.</text>
</comment>
<dbReference type="AlphaFoldDB" id="H5SIM1"/>
<keyword evidence="2" id="KW-1133">Transmembrane helix</keyword>
<feature type="transmembrane region" description="Helical" evidence="2">
    <location>
        <begin position="31"/>
        <end position="49"/>
    </location>
</feature>
<dbReference type="EMBL" id="AP011735">
    <property type="protein sequence ID" value="BAL56007.1"/>
    <property type="molecule type" value="Genomic_DNA"/>
</dbReference>
<keyword evidence="2" id="KW-0812">Transmembrane</keyword>
<organism evidence="3">
    <name type="scientific">uncultured Bacteroidota bacterium</name>
    <dbReference type="NCBI Taxonomy" id="152509"/>
    <lineage>
        <taxon>Bacteria</taxon>
        <taxon>Pseudomonadati</taxon>
        <taxon>Bacteroidota</taxon>
        <taxon>environmental samples</taxon>
    </lineage>
</organism>
<keyword evidence="2" id="KW-1003">Cell membrane</keyword>
<comment type="catalytic activity">
    <reaction evidence="2">
        <text>a quinone + NADH + 5 H(+)(in) = a quinol + NAD(+) + 4 H(+)(out)</text>
        <dbReference type="Rhea" id="RHEA:57888"/>
        <dbReference type="ChEBI" id="CHEBI:15378"/>
        <dbReference type="ChEBI" id="CHEBI:24646"/>
        <dbReference type="ChEBI" id="CHEBI:57540"/>
        <dbReference type="ChEBI" id="CHEBI:57945"/>
        <dbReference type="ChEBI" id="CHEBI:132124"/>
    </reaction>
</comment>
<name>H5SIM1_9BACT</name>
<dbReference type="InterPro" id="IPR042106">
    <property type="entry name" value="Nuo/plastoQ_OxRdtase_6_NuoJ"/>
</dbReference>
<evidence type="ECO:0000256" key="2">
    <source>
        <dbReference type="RuleBase" id="RU004429"/>
    </source>
</evidence>
<comment type="subcellular location">
    <subcellularLocation>
        <location evidence="2">Cell membrane</location>
        <topology evidence="2">Multi-pass membrane protein</topology>
    </subcellularLocation>
</comment>
<reference evidence="3" key="2">
    <citation type="journal article" date="2012" name="PLoS ONE">
        <title>A Deeply Branching Thermophilic Bacterium with an Ancient Acetyl-CoA Pathway Dominates a Subsurface Ecosystem.</title>
        <authorList>
            <person name="Takami H."/>
            <person name="Noguchi H."/>
            <person name="Takaki Y."/>
            <person name="Uchiyama I."/>
            <person name="Toyoda A."/>
            <person name="Nishi S."/>
            <person name="Chee G.-J."/>
            <person name="Arai W."/>
            <person name="Nunoura T."/>
            <person name="Itoh T."/>
            <person name="Hattori M."/>
            <person name="Takai K."/>
        </authorList>
    </citation>
    <scope>NUCLEOTIDE SEQUENCE</scope>
</reference>
<dbReference type="GO" id="GO:0005886">
    <property type="term" value="C:plasma membrane"/>
    <property type="evidence" value="ECO:0007669"/>
    <property type="project" value="UniProtKB-SubCell"/>
</dbReference>
<dbReference type="Gene3D" id="1.20.120.1200">
    <property type="entry name" value="NADH-ubiquinone/plastoquinone oxidoreductase chain 6, subunit NuoJ"/>
    <property type="match status" value="1"/>
</dbReference>
<comment type="similarity">
    <text evidence="1 2">Belongs to the complex I subunit 6 family.</text>
</comment>
<feature type="transmembrane region" description="Helical" evidence="2">
    <location>
        <begin position="6"/>
        <end position="24"/>
    </location>
</feature>
<sequence>MSLQVALFFLFGIGAIASAIGTITRRNPVAAAVNLIVHFFMLAGLYLTLQAQFLAILQILVYAGAIMVLVVFVIMLLNLGNEEALREQFTLRKVLGAAIAAIFILQLGVLFNASPSQRYLSPNAASLGTAESIGQALFTTYLFPFEAISLLLLAALVGAIILAKRKVE</sequence>
<feature type="transmembrane region" description="Helical" evidence="2">
    <location>
        <begin position="141"/>
        <end position="163"/>
    </location>
</feature>
<dbReference type="PANTHER" id="PTHR33269:SF17">
    <property type="entry name" value="NADH-UBIQUINONE OXIDOREDUCTASE CHAIN 6"/>
    <property type="match status" value="1"/>
</dbReference>
<protein>
    <recommendedName>
        <fullName evidence="2">NADH-quinone oxidoreductase subunit J</fullName>
        <ecNumber evidence="2">7.1.1.-</ecNumber>
    </recommendedName>
</protein>
<dbReference type="InterPro" id="IPR001457">
    <property type="entry name" value="NADH_UbQ/plastoQ_OxRdtase_su6"/>
</dbReference>
<dbReference type="GO" id="GO:0008137">
    <property type="term" value="F:NADH dehydrogenase (ubiquinone) activity"/>
    <property type="evidence" value="ECO:0007669"/>
    <property type="project" value="UniProtKB-UniRule"/>
</dbReference>
<dbReference type="GO" id="GO:0048038">
    <property type="term" value="F:quinone binding"/>
    <property type="evidence" value="ECO:0007669"/>
    <property type="project" value="UniProtKB-UniRule"/>
</dbReference>
<proteinExistence type="inferred from homology"/>
<evidence type="ECO:0000256" key="1">
    <source>
        <dbReference type="ARBA" id="ARBA00005698"/>
    </source>
</evidence>
<dbReference type="PANTHER" id="PTHR33269">
    <property type="entry name" value="NADH-UBIQUINONE OXIDOREDUCTASE CHAIN 6"/>
    <property type="match status" value="1"/>
</dbReference>
<reference evidence="3" key="1">
    <citation type="journal article" date="2005" name="Environ. Microbiol.">
        <title>Genetic and functional properties of uncultivated thermophilic crenarchaeotes from a subsurface gold mine as revealed by analysis of genome fragments.</title>
        <authorList>
            <person name="Nunoura T."/>
            <person name="Hirayama H."/>
            <person name="Takami H."/>
            <person name="Oida H."/>
            <person name="Nishi S."/>
            <person name="Shimamura S."/>
            <person name="Suzuki Y."/>
            <person name="Inagaki F."/>
            <person name="Takai K."/>
            <person name="Nealson K.H."/>
            <person name="Horikoshi K."/>
        </authorList>
    </citation>
    <scope>NUCLEOTIDE SEQUENCE</scope>
</reference>
<keyword evidence="2" id="KW-0472">Membrane</keyword>
<evidence type="ECO:0000313" key="3">
    <source>
        <dbReference type="EMBL" id="BAL56007.1"/>
    </source>
</evidence>
<feature type="transmembrane region" description="Helical" evidence="2">
    <location>
        <begin position="91"/>
        <end position="111"/>
    </location>
</feature>
<dbReference type="Pfam" id="PF00499">
    <property type="entry name" value="Oxidored_q3"/>
    <property type="match status" value="1"/>
</dbReference>